<reference evidence="4" key="1">
    <citation type="submission" date="2005-10" db="EMBL/GenBank/DDBJ databases">
        <authorList>
            <person name="Loftus B.J."/>
            <person name="Nene V.M."/>
            <person name="Hannick L.I."/>
            <person name="Bidwell S."/>
            <person name="Haas B."/>
            <person name="Amedeo P."/>
            <person name="Orvis J."/>
            <person name="Wortman J.R."/>
            <person name="White O.R."/>
            <person name="Salzberg S."/>
            <person name="Shumway M."/>
            <person name="Koo H."/>
            <person name="Zhao Y."/>
            <person name="Holmes M."/>
            <person name="Miller J."/>
            <person name="Schatz M."/>
            <person name="Pop M."/>
            <person name="Pai G."/>
            <person name="Utterback T."/>
            <person name="Rogers Y.-H."/>
            <person name="Kravitz S."/>
            <person name="Fraser C.M."/>
        </authorList>
    </citation>
    <scope>NUCLEOTIDE SEQUENCE</scope>
    <source>
        <strain evidence="4">Liverpool</strain>
    </source>
</reference>
<dbReference type="InterPro" id="IPR011989">
    <property type="entry name" value="ARM-like"/>
</dbReference>
<reference evidence="4" key="3">
    <citation type="submission" date="2012-09" db="EMBL/GenBank/DDBJ databases">
        <authorList>
            <consortium name="VectorBase"/>
        </authorList>
    </citation>
    <scope>NUCLEOTIDE SEQUENCE</scope>
    <source>
        <strain evidence="4">Liverpool</strain>
    </source>
</reference>
<evidence type="ECO:0000256" key="3">
    <source>
        <dbReference type="ARBA" id="ARBA00061308"/>
    </source>
</evidence>
<dbReference type="VEuPathDB" id="VectorBase:AAEL011329"/>
<reference evidence="4" key="2">
    <citation type="journal article" date="2007" name="Science">
        <title>Genome sequence of Aedes aegypti, a major arbovirus vector.</title>
        <authorList>
            <person name="Nene V."/>
            <person name="Wortman J.R."/>
            <person name="Lawson D."/>
            <person name="Haas B."/>
            <person name="Kodira C."/>
            <person name="Tu Z.J."/>
            <person name="Loftus B."/>
            <person name="Xi Z."/>
            <person name="Megy K."/>
            <person name="Grabherr M."/>
            <person name="Ren Q."/>
            <person name="Zdobnov E.M."/>
            <person name="Lobo N.F."/>
            <person name="Campbell K.S."/>
            <person name="Brown S.E."/>
            <person name="Bonaldo M.F."/>
            <person name="Zhu J."/>
            <person name="Sinkins S.P."/>
            <person name="Hogenkamp D.G."/>
            <person name="Amedeo P."/>
            <person name="Arensburger P."/>
            <person name="Atkinson P.W."/>
            <person name="Bidwell S."/>
            <person name="Biedler J."/>
            <person name="Birney E."/>
            <person name="Bruggner R.V."/>
            <person name="Costas J."/>
            <person name="Coy M.R."/>
            <person name="Crabtree J."/>
            <person name="Crawford M."/>
            <person name="Debruyn B."/>
            <person name="Decaprio D."/>
            <person name="Eiglmeier K."/>
            <person name="Eisenstadt E."/>
            <person name="El-Dorry H."/>
            <person name="Gelbart W.M."/>
            <person name="Gomes S.L."/>
            <person name="Hammond M."/>
            <person name="Hannick L.I."/>
            <person name="Hogan J.R."/>
            <person name="Holmes M.H."/>
            <person name="Jaffe D."/>
            <person name="Johnston J.S."/>
            <person name="Kennedy R.C."/>
            <person name="Koo H."/>
            <person name="Kravitz S."/>
            <person name="Kriventseva E.V."/>
            <person name="Kulp D."/>
            <person name="Labutti K."/>
            <person name="Lee E."/>
            <person name="Li S."/>
            <person name="Lovin D.D."/>
            <person name="Mao C."/>
            <person name="Mauceli E."/>
            <person name="Menck C.F."/>
            <person name="Miller J.R."/>
            <person name="Montgomery P."/>
            <person name="Mori A."/>
            <person name="Nascimento A.L."/>
            <person name="Naveira H.F."/>
            <person name="Nusbaum C."/>
            <person name="O'leary S."/>
            <person name="Orvis J."/>
            <person name="Pertea M."/>
            <person name="Quesneville H."/>
            <person name="Reidenbach K.R."/>
            <person name="Rogers Y.H."/>
            <person name="Roth C.W."/>
            <person name="Schneider J.R."/>
            <person name="Schatz M."/>
            <person name="Shumway M."/>
            <person name="Stanke M."/>
            <person name="Stinson E.O."/>
            <person name="Tubio J.M."/>
            <person name="Vanzee J.P."/>
            <person name="Verjovski-Almeida S."/>
            <person name="Werner D."/>
            <person name="White O."/>
            <person name="Wyder S."/>
            <person name="Zeng Q."/>
            <person name="Zhao Q."/>
            <person name="Zhao Y."/>
            <person name="Hill C.A."/>
            <person name="Raikhel A.S."/>
            <person name="Soares M.B."/>
            <person name="Knudson D.L."/>
            <person name="Lee N.H."/>
            <person name="Galagan J."/>
            <person name="Salzberg S.L."/>
            <person name="Paulsen I.T."/>
            <person name="Dimopoulos G."/>
            <person name="Collins F.H."/>
            <person name="Birren B."/>
            <person name="Fraser-Liggett C.M."/>
            <person name="Severson D.W."/>
        </authorList>
    </citation>
    <scope>NUCLEOTIDE SEQUENCE [LARGE SCALE GENOMIC DNA]</scope>
    <source>
        <strain evidence="4">Liverpool</strain>
    </source>
</reference>
<name>Q16QC3_AEDAE</name>
<evidence type="ECO:0000313" key="4">
    <source>
        <dbReference type="EMBL" id="EAT36605.1"/>
    </source>
</evidence>
<accession>A6KVZ1</accession>
<dbReference type="AlphaFoldDB" id="Q16QC3"/>
<dbReference type="EMBL" id="CH477752">
    <property type="protein sequence ID" value="EAT36605.1"/>
    <property type="molecule type" value="Genomic_DNA"/>
</dbReference>
<evidence type="ECO:0000313" key="5">
    <source>
        <dbReference type="EMBL" id="EAT36606.1"/>
    </source>
</evidence>
<dbReference type="OMA" id="PIHDNLY"/>
<dbReference type="PaxDb" id="7159-AAEL011329-PB"/>
<evidence type="ECO:0000256" key="2">
    <source>
        <dbReference type="ARBA" id="ARBA00022490"/>
    </source>
</evidence>
<gene>
    <name evidence="4" type="ORF">AaeL_AAEL011329</name>
</gene>
<dbReference type="Gene3D" id="1.25.10.10">
    <property type="entry name" value="Leucine-rich Repeat Variant"/>
    <property type="match status" value="1"/>
</dbReference>
<dbReference type="PANTHER" id="PTHR21331:SF2">
    <property type="entry name" value="BRCA1-ASSOCIATED ATM ACTIVATOR 1"/>
    <property type="match status" value="1"/>
</dbReference>
<dbReference type="SUPFAM" id="SSF48371">
    <property type="entry name" value="ARM repeat"/>
    <property type="match status" value="1"/>
</dbReference>
<dbReference type="GO" id="GO:0005634">
    <property type="term" value="C:nucleus"/>
    <property type="evidence" value="ECO:0007669"/>
    <property type="project" value="TreeGrafter"/>
</dbReference>
<evidence type="ECO:0000313" key="6">
    <source>
        <dbReference type="Proteomes" id="UP000682892"/>
    </source>
</evidence>
<proteinExistence type="inferred from homology"/>
<dbReference type="GO" id="GO:0006974">
    <property type="term" value="P:DNA damage response"/>
    <property type="evidence" value="ECO:0007669"/>
    <property type="project" value="InterPro"/>
</dbReference>
<protein>
    <submittedName>
        <fullName evidence="4">AAEL011329-PA</fullName>
    </submittedName>
    <submittedName>
        <fullName evidence="5">AAEL011329-PB</fullName>
    </submittedName>
</protein>
<dbReference type="PANTHER" id="PTHR21331">
    <property type="entry name" value="BRCA1-ASSOCIATED ATM ACTIVATOR 1"/>
    <property type="match status" value="1"/>
</dbReference>
<keyword evidence="2" id="KW-0963">Cytoplasm</keyword>
<dbReference type="eggNOG" id="ENOG502QV7P">
    <property type="taxonomic scope" value="Eukaryota"/>
</dbReference>
<dbReference type="EMBL" id="CH477752">
    <property type="protein sequence ID" value="EAT36606.1"/>
    <property type="molecule type" value="Genomic_DNA"/>
</dbReference>
<dbReference type="InterPro" id="IPR016024">
    <property type="entry name" value="ARM-type_fold"/>
</dbReference>
<dbReference type="GO" id="GO:0008283">
    <property type="term" value="P:cell population proliferation"/>
    <property type="evidence" value="ECO:0007669"/>
    <property type="project" value="InterPro"/>
</dbReference>
<feature type="non-terminal residue" evidence="4">
    <location>
        <position position="939"/>
    </location>
</feature>
<accession>Q16QC3</accession>
<dbReference type="InterPro" id="IPR038904">
    <property type="entry name" value="BRAT1"/>
</dbReference>
<dbReference type="HOGENOM" id="CLU_301933_0_0_1"/>
<dbReference type="GO" id="GO:0005737">
    <property type="term" value="C:cytoplasm"/>
    <property type="evidence" value="ECO:0007669"/>
    <property type="project" value="UniProtKB-SubCell"/>
</dbReference>
<evidence type="ECO:0000256" key="1">
    <source>
        <dbReference type="ARBA" id="ARBA00004496"/>
    </source>
</evidence>
<comment type="subcellular location">
    <subcellularLocation>
        <location evidence="1">Cytoplasm</location>
    </subcellularLocation>
</comment>
<comment type="similarity">
    <text evidence="3">Belongs to the BRAT1 family.</text>
</comment>
<sequence>EHKKLLKSPEVIKWLGKALEQWESEKVPSPDVAAFTLHILARIVEDEWEFSKLQNEKMMDRFQSCIQKQRKLHHASVRLGHVLVLKAVSTHAMGLRWIKYSESWKICLDYYNGQMQTIFILRETSLFMYEVLERFGTIGDYDLVKEIVRCIISPLLDGRWKTKISDHEHTVLVDDEESQRVVTSMMNLLCTIFRKILEKKRRIRAAYYLLISFRFERNLWVFADTIQDHSYLTKLWETHILANCTRLGCMDIPPEDKDTIDLPFEKYTINFLNYVTFSIRRGSVQNVMMMGQMHHHAWRLLGDRAPAEVVLKNQNIKFGDQILLLLLFPVVYETKTLTPKQPSDYIEQFCMKLYDISCEFTVRLMYACRDIFQAYNMSVTDLAIKSIQGIASLHTLPRSRAIIAFQAFVLVLKEFLPDSCYLQNQNDFSKTDLILSKPNLLAAIINALHTLIQHYKITWKECIDSATLVNFMLNLLGNPNLPPRHVVLALKLTQLSIEHGLSPNLALLMDNIQGSGLEYVGRIIFTRLHDINWEVRDSALELLASVVEISEIKFPSFQKHILDCNIIPVVEAAAKNDSEPYVRASALRCLTLMVKIRLLWEHSLAQLNLMNHLITVCDNESEGVVRREAVNTVREIYSNHKIYSQCLDSVFSVLTYVTVKDLYWEVKLNGLLFWQVVICRQLQHQGMIDGTFPTVTFSKEHKKIITLTNNEILLRLRKVLNELSLRGCLGVLLACLDDRCDLEVLKKTVEMIRWLMTILNKYNYMEEYRNIASGSRKRRSNDVPVMDTNYSEHVNAPSPLKAAQRNNADYSSGNVPCRLNADEIIDSIVNLDDVNLLSINYENNMNVAGEGTSSGGSVSNGAGAGDSCCCEANKAHDDLFEQYASVTPDEFLARISTTDFDELVRSRECWLQKTESFGSLLEDVLFSYYATEVNDIDCY</sequence>
<organism evidence="4 6">
    <name type="scientific">Aedes aegypti</name>
    <name type="common">Yellowfever mosquito</name>
    <name type="synonym">Culex aegypti</name>
    <dbReference type="NCBI Taxonomy" id="7159"/>
    <lineage>
        <taxon>Eukaryota</taxon>
        <taxon>Metazoa</taxon>
        <taxon>Ecdysozoa</taxon>
        <taxon>Arthropoda</taxon>
        <taxon>Hexapoda</taxon>
        <taxon>Insecta</taxon>
        <taxon>Pterygota</taxon>
        <taxon>Neoptera</taxon>
        <taxon>Endopterygota</taxon>
        <taxon>Diptera</taxon>
        <taxon>Nematocera</taxon>
        <taxon>Culicoidea</taxon>
        <taxon>Culicidae</taxon>
        <taxon>Culicinae</taxon>
        <taxon>Aedini</taxon>
        <taxon>Aedes</taxon>
        <taxon>Stegomyia</taxon>
    </lineage>
</organism>
<dbReference type="Proteomes" id="UP000682892">
    <property type="component" value="Unassembled WGS sequence"/>
</dbReference>